<evidence type="ECO:0000313" key="1">
    <source>
        <dbReference type="EMBL" id="VTJ58089.1"/>
    </source>
</evidence>
<comment type="caution">
    <text evidence="1">The sequence shown here is derived from an EMBL/GenBank/DDBJ whole genome shotgun (WGS) entry which is preliminary data.</text>
</comment>
<proteinExistence type="predicted"/>
<sequence>MELEVIILWAFLAGQKTALLGGDSLFFPCGPHVAGVCREGRTTPVRKHSRQEPA</sequence>
<dbReference type="AlphaFoldDB" id="A0A5E4AN40"/>
<protein>
    <submittedName>
        <fullName evidence="1">Uncharacterized protein</fullName>
    </submittedName>
</protein>
<accession>A0A5E4AN40</accession>
<reference evidence="1" key="1">
    <citation type="submission" date="2019-04" db="EMBL/GenBank/DDBJ databases">
        <authorList>
            <person name="Alioto T."/>
            <person name="Alioto T."/>
        </authorList>
    </citation>
    <scope>NUCLEOTIDE SEQUENCE [LARGE SCALE GENOMIC DNA]</scope>
</reference>
<dbReference type="EMBL" id="CABDUW010000094">
    <property type="protein sequence ID" value="VTJ58089.1"/>
    <property type="molecule type" value="Genomic_DNA"/>
</dbReference>
<gene>
    <name evidence="1" type="ORF">MONAX_5E040768</name>
</gene>
<organism evidence="1">
    <name type="scientific">Marmota monax</name>
    <name type="common">Woodchuck</name>
    <dbReference type="NCBI Taxonomy" id="9995"/>
    <lineage>
        <taxon>Eukaryota</taxon>
        <taxon>Metazoa</taxon>
        <taxon>Chordata</taxon>
        <taxon>Craniata</taxon>
        <taxon>Vertebrata</taxon>
        <taxon>Euteleostomi</taxon>
        <taxon>Mammalia</taxon>
        <taxon>Eutheria</taxon>
        <taxon>Euarchontoglires</taxon>
        <taxon>Glires</taxon>
        <taxon>Rodentia</taxon>
        <taxon>Sciuromorpha</taxon>
        <taxon>Sciuridae</taxon>
        <taxon>Xerinae</taxon>
        <taxon>Marmotini</taxon>
        <taxon>Marmota</taxon>
    </lineage>
</organism>
<name>A0A5E4AN40_MARMO</name>
<feature type="non-terminal residue" evidence="1">
    <location>
        <position position="54"/>
    </location>
</feature>